<protein>
    <submittedName>
        <fullName evidence="1">Uncharacterized protein</fullName>
    </submittedName>
</protein>
<evidence type="ECO:0000313" key="1">
    <source>
        <dbReference type="EMBL" id="QBK91739.1"/>
    </source>
</evidence>
<organism evidence="1">
    <name type="scientific">Pithovirus LCPAC304</name>
    <dbReference type="NCBI Taxonomy" id="2506594"/>
    <lineage>
        <taxon>Viruses</taxon>
        <taxon>Pithoviruses</taxon>
    </lineage>
</organism>
<dbReference type="EMBL" id="MK500565">
    <property type="protein sequence ID" value="QBK91739.1"/>
    <property type="molecule type" value="Genomic_DNA"/>
</dbReference>
<gene>
    <name evidence="1" type="ORF">LCPAC304_00650</name>
</gene>
<reference evidence="1" key="1">
    <citation type="journal article" date="2019" name="MBio">
        <title>Virus Genomes from Deep Sea Sediments Expand the Ocean Megavirome and Support Independent Origins of Viral Gigantism.</title>
        <authorList>
            <person name="Backstrom D."/>
            <person name="Yutin N."/>
            <person name="Jorgensen S.L."/>
            <person name="Dharamshi J."/>
            <person name="Homa F."/>
            <person name="Zaremba-Niedwiedzka K."/>
            <person name="Spang A."/>
            <person name="Wolf Y.I."/>
            <person name="Koonin E.V."/>
            <person name="Ettema T.J."/>
        </authorList>
    </citation>
    <scope>NUCLEOTIDE SEQUENCE</scope>
</reference>
<accession>A0A481Z9F6</accession>
<proteinExistence type="predicted"/>
<name>A0A481Z9F6_9VIRU</name>
<sequence>MALIMVLIMVLMLTKIHKKFHFFALFIVLKNESDILHSFHIYKMSEKKERYIYPWIDVTI</sequence>